<protein>
    <submittedName>
        <fullName evidence="2">Uncharacterized protein</fullName>
    </submittedName>
</protein>
<feature type="chain" id="PRO_5037756453" evidence="1">
    <location>
        <begin position="29"/>
        <end position="855"/>
    </location>
</feature>
<keyword evidence="1" id="KW-0732">Signal</keyword>
<dbReference type="AlphaFoldDB" id="A0A931AUB8"/>
<name>A0A931AUB8_9FIRM</name>
<feature type="signal peptide" evidence="1">
    <location>
        <begin position="1"/>
        <end position="28"/>
    </location>
</feature>
<evidence type="ECO:0000256" key="1">
    <source>
        <dbReference type="SAM" id="SignalP"/>
    </source>
</evidence>
<dbReference type="InterPro" id="IPR027268">
    <property type="entry name" value="Peptidase_M4/M1_CTD_sf"/>
</dbReference>
<dbReference type="EMBL" id="JADPIE010000002">
    <property type="protein sequence ID" value="MBF8436321.1"/>
    <property type="molecule type" value="Genomic_DNA"/>
</dbReference>
<gene>
    <name evidence="2" type="ORF">I0Q91_04450</name>
</gene>
<evidence type="ECO:0000313" key="2">
    <source>
        <dbReference type="EMBL" id="MBF8436321.1"/>
    </source>
</evidence>
<dbReference type="PROSITE" id="PS51257">
    <property type="entry name" value="PROKAR_LIPOPROTEIN"/>
    <property type="match status" value="1"/>
</dbReference>
<sequence>MLNQLRRNFILIVFILFLIACISGNSSAANIWNWQSYETDHFEVFFQEGYQSQAIETLYYLEKHRSEIAGLTGNELDYKISLTLEDIGLFTNGYANPVFNKMGIFTNNPASIAGRATYENWLRRLGIHELTHMAHLQNLSGGSKVTTRIFGDIMSPNIHSPLWLIEGLAIYIESQQSPAEGRLNGGYYRWFANRAAAEESLPELEEIIYNHNYFPGGQQYLYGAVFIDYLANQYGEAKFSELFNTYGAYYWAAITGNFFPGIGLDRAAKEVYGKAFSELYQDFKEFLIEDNWDFEFSGQEILSNENGYLSGMTSKDESLYYFKSNSYSSAPFEYHRINRLIEFDLIKGQEKVLLETVAGIHGGIEVQNGYAYFLLGDSKSGYPNIYNNTRGIVTNLYRLNLETGVKEKLIRDEIRDFAVLNDSIYFATARKDNYGSYVYQYKDRKVEKVGYISELIGELKAYQDMLITVSKGNQSAWNINLLDPENLELNPIVATKMPEKQISIAGDIIYYVANYFDYEAIYSYDLKSGKSYQLTDDIYARNPVIANDQLYHLSFNLDGMAIYRQDINEVNYDQARPVENLTVGSEINYDLAEVGQELRVNNGFTSNIGYLLNPEVRLLPVFIYSEDGTGLNSYQLSLNQAGSFDFNITSRLLAPLTISYNNFGQESGRYNQLRFNYPLYRSNLNGLSVIDLFYQTDFNYHRFGSGIGFRYPGHRLSLNLQANFSGQEYFGRIRYQKLFSKGRLTIDTSLSQELKPGYSAREFEVSGNSGYKIGADLTYKLIEIHQGSWNPNIFFGDLFIKPFIDYQSYDYNLLSGGFELLLETGTANWLHLVPRLGLAASSEEVKTYFGLELKF</sequence>
<dbReference type="SUPFAM" id="SSF69304">
    <property type="entry name" value="Tricorn protease N-terminal domain"/>
    <property type="match status" value="1"/>
</dbReference>
<reference evidence="2" key="1">
    <citation type="submission" date="2020-11" db="EMBL/GenBank/DDBJ databases">
        <title>Halonatronomonas betainensis gen. nov., sp. nov. a novel haloalkaliphilic representative of the family Halanaerobiacae capable of betaine degradation.</title>
        <authorList>
            <person name="Boltyanskaya Y."/>
            <person name="Kevbrin V."/>
            <person name="Detkova E."/>
            <person name="Grouzdev D.S."/>
            <person name="Koziaeva V."/>
            <person name="Zhilina T."/>
        </authorList>
    </citation>
    <scope>NUCLEOTIDE SEQUENCE</scope>
    <source>
        <strain evidence="2">Z-7014</strain>
    </source>
</reference>
<accession>A0A931AUB8</accession>
<evidence type="ECO:0000313" key="3">
    <source>
        <dbReference type="Proteomes" id="UP000621436"/>
    </source>
</evidence>
<proteinExistence type="predicted"/>
<dbReference type="Proteomes" id="UP000621436">
    <property type="component" value="Unassembled WGS sequence"/>
</dbReference>
<comment type="caution">
    <text evidence="2">The sequence shown here is derived from an EMBL/GenBank/DDBJ whole genome shotgun (WGS) entry which is preliminary data.</text>
</comment>
<dbReference type="Gene3D" id="1.10.390.10">
    <property type="entry name" value="Neutral Protease Domain 2"/>
    <property type="match status" value="1"/>
</dbReference>
<organism evidence="2 3">
    <name type="scientific">Halonatronomonas betaini</name>
    <dbReference type="NCBI Taxonomy" id="2778430"/>
    <lineage>
        <taxon>Bacteria</taxon>
        <taxon>Bacillati</taxon>
        <taxon>Bacillota</taxon>
        <taxon>Clostridia</taxon>
        <taxon>Halanaerobiales</taxon>
        <taxon>Halarsenatibacteraceae</taxon>
        <taxon>Halonatronomonas</taxon>
    </lineage>
</organism>
<keyword evidence="3" id="KW-1185">Reference proteome</keyword>
<dbReference type="RefSeq" id="WP_270453143.1">
    <property type="nucleotide sequence ID" value="NZ_JADPIE010000002.1"/>
</dbReference>